<keyword evidence="4" id="KW-1185">Reference proteome</keyword>
<reference evidence="3 4" key="1">
    <citation type="submission" date="2019-06" db="EMBL/GenBank/DDBJ databases">
        <title>Whole genome shotgun sequence of Acetobacter peroxydans NBRC 13755.</title>
        <authorList>
            <person name="Hosoyama A."/>
            <person name="Uohara A."/>
            <person name="Ohji S."/>
            <person name="Ichikawa N."/>
        </authorList>
    </citation>
    <scope>NUCLEOTIDE SEQUENCE [LARGE SCALE GENOMIC DNA]</scope>
    <source>
        <strain evidence="3 4">NBRC 13755</strain>
    </source>
</reference>
<dbReference type="GO" id="GO:0002161">
    <property type="term" value="F:aminoacyl-tRNA deacylase activity"/>
    <property type="evidence" value="ECO:0007669"/>
    <property type="project" value="InterPro"/>
</dbReference>
<dbReference type="FunFam" id="3.90.960.10:FF:000005">
    <property type="entry name" value="Putative prolyl-tRNA synthetase"/>
    <property type="match status" value="1"/>
</dbReference>
<dbReference type="Gene3D" id="3.90.960.10">
    <property type="entry name" value="YbaK/aminoacyl-tRNA synthetase-associated domain"/>
    <property type="match status" value="1"/>
</dbReference>
<dbReference type="AlphaFoldDB" id="A0A4Y3TY03"/>
<dbReference type="EMBL" id="BJMV01000023">
    <property type="protein sequence ID" value="GEB86654.1"/>
    <property type="molecule type" value="Genomic_DNA"/>
</dbReference>
<evidence type="ECO:0000313" key="4">
    <source>
        <dbReference type="Proteomes" id="UP000317730"/>
    </source>
</evidence>
<feature type="domain" description="YbaK/aminoacyl-tRNA synthetase-associated" evidence="2">
    <location>
        <begin position="25"/>
        <end position="148"/>
    </location>
</feature>
<dbReference type="InterPro" id="IPR007214">
    <property type="entry name" value="YbaK/aa-tRNA-synth-assoc-dom"/>
</dbReference>
<proteinExistence type="inferred from homology"/>
<dbReference type="SUPFAM" id="SSF55826">
    <property type="entry name" value="YbaK/ProRS associated domain"/>
    <property type="match status" value="1"/>
</dbReference>
<organism evidence="3 4">
    <name type="scientific">Acetobacter peroxydans</name>
    <dbReference type="NCBI Taxonomy" id="104098"/>
    <lineage>
        <taxon>Bacteria</taxon>
        <taxon>Pseudomonadati</taxon>
        <taxon>Pseudomonadota</taxon>
        <taxon>Alphaproteobacteria</taxon>
        <taxon>Acetobacterales</taxon>
        <taxon>Acetobacteraceae</taxon>
        <taxon>Acetobacter</taxon>
    </lineage>
</organism>
<gene>
    <name evidence="3" type="ORF">APE01nite_24510</name>
</gene>
<comment type="caution">
    <text evidence="3">The sequence shown here is derived from an EMBL/GenBank/DDBJ whole genome shotgun (WGS) entry which is preliminary data.</text>
</comment>
<evidence type="ECO:0000256" key="1">
    <source>
        <dbReference type="ARBA" id="ARBA00010201"/>
    </source>
</evidence>
<protein>
    <submittedName>
        <fullName evidence="3">DNA-binding protein</fullName>
    </submittedName>
</protein>
<dbReference type="Proteomes" id="UP000317730">
    <property type="component" value="Unassembled WGS sequence"/>
</dbReference>
<dbReference type="Pfam" id="PF04073">
    <property type="entry name" value="tRNA_edit"/>
    <property type="match status" value="1"/>
</dbReference>
<dbReference type="CDD" id="cd04335">
    <property type="entry name" value="PrdX_deacylase"/>
    <property type="match status" value="1"/>
</dbReference>
<dbReference type="GO" id="GO:0003677">
    <property type="term" value="F:DNA binding"/>
    <property type="evidence" value="ECO:0007669"/>
    <property type="project" value="UniProtKB-KW"/>
</dbReference>
<sequence length="171" mass="18676">MEQQIPQVVADFLQQHDLPCQAVFHPPVHTVEEAMPYWEQLPGLHTKNLFLKDAKGKLFVVTCLAGRSLDMKKLPELLNSKKLSFGKPELMQDCLHTQPGALGPLSLLADTTHQVTFGIDEALWNADFVTCHPMVNTCTVSMAVADLKAALAHMGVQPVVLALAPEGQEAA</sequence>
<dbReference type="RefSeq" id="WP_170212585.1">
    <property type="nucleotide sequence ID" value="NZ_BAPL01000026.1"/>
</dbReference>
<keyword evidence="3" id="KW-0238">DNA-binding</keyword>
<dbReference type="InterPro" id="IPR036754">
    <property type="entry name" value="YbaK/aa-tRNA-synt-asso_dom_sf"/>
</dbReference>
<dbReference type="PANTHER" id="PTHR31423">
    <property type="entry name" value="YBAK DOMAIN-CONTAINING PROTEIN"/>
    <property type="match status" value="1"/>
</dbReference>
<name>A0A4Y3TY03_9PROT</name>
<accession>A0A4Y3TY03</accession>
<comment type="similarity">
    <text evidence="1">Belongs to the PRORSD1 family.</text>
</comment>
<evidence type="ECO:0000259" key="2">
    <source>
        <dbReference type="Pfam" id="PF04073"/>
    </source>
</evidence>
<dbReference type="InterPro" id="IPR040285">
    <property type="entry name" value="ProX/PRXD1"/>
</dbReference>
<dbReference type="PANTHER" id="PTHR31423:SF3">
    <property type="entry name" value="PROLYL-TRNA SYNTHETASE ASSOCIATED DOMAIN-CONTAINING PROTEIN 1-RELATED"/>
    <property type="match status" value="1"/>
</dbReference>
<evidence type="ECO:0000313" key="3">
    <source>
        <dbReference type="EMBL" id="GEB86654.1"/>
    </source>
</evidence>